<dbReference type="EMBL" id="CAJJDO010000183">
    <property type="protein sequence ID" value="CAD8213644.1"/>
    <property type="molecule type" value="Genomic_DNA"/>
</dbReference>
<keyword evidence="3" id="KW-1185">Reference proteome</keyword>
<sequence>MVSPLLIEKSYMMQLGIKNKAPYIFQQCDFLESRISIQRFYHTHFNKLILMIIKIFQPDQESLQQQ</sequence>
<reference evidence="2" key="1">
    <citation type="submission" date="2021-01" db="EMBL/GenBank/DDBJ databases">
        <authorList>
            <consortium name="Genoscope - CEA"/>
            <person name="William W."/>
        </authorList>
    </citation>
    <scope>NUCLEOTIDE SEQUENCE</scope>
</reference>
<organism evidence="2 3">
    <name type="scientific">Paramecium pentaurelia</name>
    <dbReference type="NCBI Taxonomy" id="43138"/>
    <lineage>
        <taxon>Eukaryota</taxon>
        <taxon>Sar</taxon>
        <taxon>Alveolata</taxon>
        <taxon>Ciliophora</taxon>
        <taxon>Intramacronucleata</taxon>
        <taxon>Oligohymenophorea</taxon>
        <taxon>Peniculida</taxon>
        <taxon>Parameciidae</taxon>
        <taxon>Paramecium</taxon>
    </lineage>
</organism>
<comment type="caution">
    <text evidence="2">The sequence shown here is derived from an EMBL/GenBank/DDBJ whole genome shotgun (WGS) entry which is preliminary data.</text>
</comment>
<protein>
    <submittedName>
        <fullName evidence="2">Uncharacterized protein</fullName>
    </submittedName>
</protein>
<dbReference type="EMBL" id="CAJJDO010000183">
    <property type="protein sequence ID" value="CAD8213645.1"/>
    <property type="molecule type" value="Genomic_DNA"/>
</dbReference>
<evidence type="ECO:0000313" key="1">
    <source>
        <dbReference type="EMBL" id="CAD8213644.1"/>
    </source>
</evidence>
<proteinExistence type="predicted"/>
<evidence type="ECO:0000313" key="2">
    <source>
        <dbReference type="EMBL" id="CAD8213645.1"/>
    </source>
</evidence>
<dbReference type="AlphaFoldDB" id="A0A8S1YHM7"/>
<accession>A0A8S1YHM7</accession>
<dbReference type="Proteomes" id="UP000689195">
    <property type="component" value="Unassembled WGS sequence"/>
</dbReference>
<gene>
    <name evidence="1" type="ORF">PPENT_87.1.T1830007</name>
    <name evidence="2" type="ORF">PPENT_87.1.T1830009</name>
</gene>
<name>A0A8S1YHM7_9CILI</name>
<evidence type="ECO:0000313" key="3">
    <source>
        <dbReference type="Proteomes" id="UP000689195"/>
    </source>
</evidence>